<accession>A0A1N6I2W1</accession>
<dbReference type="PANTHER" id="PTHR42977">
    <property type="entry name" value="HYDROLASE-RELATED"/>
    <property type="match status" value="1"/>
</dbReference>
<dbReference type="SUPFAM" id="SSF53474">
    <property type="entry name" value="alpha/beta-Hydrolases"/>
    <property type="match status" value="1"/>
</dbReference>
<reference evidence="2 3" key="1">
    <citation type="submission" date="2016-11" db="EMBL/GenBank/DDBJ databases">
        <authorList>
            <person name="Jaros S."/>
            <person name="Januszkiewicz K."/>
            <person name="Wedrychowicz H."/>
        </authorList>
    </citation>
    <scope>NUCLEOTIDE SEQUENCE [LARGE SCALE GENOMIC DNA]</scope>
    <source>
        <strain evidence="2 3">GAS86</strain>
    </source>
</reference>
<dbReference type="GO" id="GO:0004301">
    <property type="term" value="F:epoxide hydrolase activity"/>
    <property type="evidence" value="ECO:0007669"/>
    <property type="project" value="TreeGrafter"/>
</dbReference>
<gene>
    <name evidence="2" type="ORF">SAMN05444168_3911</name>
</gene>
<evidence type="ECO:0000313" key="3">
    <source>
        <dbReference type="Proteomes" id="UP000184693"/>
    </source>
</evidence>
<dbReference type="EMBL" id="FSRM01000001">
    <property type="protein sequence ID" value="SIO26362.1"/>
    <property type="molecule type" value="Genomic_DNA"/>
</dbReference>
<evidence type="ECO:0008006" key="4">
    <source>
        <dbReference type="Google" id="ProtNLM"/>
    </source>
</evidence>
<evidence type="ECO:0000256" key="1">
    <source>
        <dbReference type="SAM" id="MobiDB-lite"/>
    </source>
</evidence>
<proteinExistence type="predicted"/>
<dbReference type="Proteomes" id="UP000184693">
    <property type="component" value="Unassembled WGS sequence"/>
</dbReference>
<name>A0A1N6I2W1_9BURK</name>
<dbReference type="InterPro" id="IPR051340">
    <property type="entry name" value="Haloalkane_dehalogenase"/>
</dbReference>
<dbReference type="AlphaFoldDB" id="A0A1N6I2W1"/>
<dbReference type="InterPro" id="IPR029058">
    <property type="entry name" value="AB_hydrolase_fold"/>
</dbReference>
<sequence length="98" mass="10554">MNTKSSSTDSRPRRTDPSGSSSSTLTYHRAEVKGVGVFYREAGPKDAPTIVLLHGFPSSSRMFDSLIPLLAPEIAIPIVARVAIVQLSVWSRGSLNGR</sequence>
<evidence type="ECO:0000313" key="2">
    <source>
        <dbReference type="EMBL" id="SIO26362.1"/>
    </source>
</evidence>
<dbReference type="PANTHER" id="PTHR42977:SF1">
    <property type="entry name" value="BLR6576 PROTEIN"/>
    <property type="match status" value="1"/>
</dbReference>
<dbReference type="Gene3D" id="3.40.50.1820">
    <property type="entry name" value="alpha/beta hydrolase"/>
    <property type="match status" value="1"/>
</dbReference>
<feature type="region of interest" description="Disordered" evidence="1">
    <location>
        <begin position="1"/>
        <end position="26"/>
    </location>
</feature>
<organism evidence="2 3">
    <name type="scientific">Paraburkholderia phenazinium</name>
    <dbReference type="NCBI Taxonomy" id="60549"/>
    <lineage>
        <taxon>Bacteria</taxon>
        <taxon>Pseudomonadati</taxon>
        <taxon>Pseudomonadota</taxon>
        <taxon>Betaproteobacteria</taxon>
        <taxon>Burkholderiales</taxon>
        <taxon>Burkholderiaceae</taxon>
        <taxon>Paraburkholderia</taxon>
    </lineage>
</organism>
<protein>
    <recommendedName>
        <fullName evidence="4">Alpha/beta hydrolase family protein</fullName>
    </recommendedName>
</protein>